<dbReference type="Proteomes" id="UP001431199">
    <property type="component" value="Unassembled WGS sequence"/>
</dbReference>
<gene>
    <name evidence="2" type="ORF">N5B56_10680</name>
</gene>
<feature type="chain" id="PRO_5045248973" evidence="1">
    <location>
        <begin position="22"/>
        <end position="553"/>
    </location>
</feature>
<comment type="caution">
    <text evidence="2">The sequence shown here is derived from an EMBL/GenBank/DDBJ whole genome shotgun (WGS) entry which is preliminary data.</text>
</comment>
<sequence>MRKFSRKALALSLCVVLGATGFTGCGDKKNGGGSSKGDNTADMSTGLDKDAEGDISIMVWSGDGQYYEDIGHMDWTKDDIKAQNVAAVYAVAKKFNETYPNVKINLFAKSGDPNQAGTNTWDQEIENFKVDHGKYPDIWASTDVPNDIKKGLVADLSVYKDESSYKAYNESLMATMNYWGFQGALPSYSIPWGIWVNKSLATENNIDVPDIDWDIDEYTDFIKSADCETFWGDKSTPVRLIETGTEDINKSILENGTVNVNSDAVKDLLTYVPEWAETTVDVAEGAGNLSEEIAKECGQYSWYYFCNNRLLTDSNDPWYLASAADPNAKSTLGVVQADDFDIYPRPSTEYCDNTVGTVVDPICVHNYALDDKNAEWSDSEKQQLLVAYTFATYWTGSTEAKQAIADQEWVQGTSYKPAMNDTFPVVTGDAYDEQMDIWYSIDSHAVYKDTEKFPGFAEVVRLYKEGQTWDYSDKTTPVSITENGEKQSCLYEWENMWDENVAGAWQTDPDWVDNVKSRLADWNTAMNKDLEAATEQLKESLKEYYGFTDADFK</sequence>
<evidence type="ECO:0000313" key="2">
    <source>
        <dbReference type="EMBL" id="MCT7399544.1"/>
    </source>
</evidence>
<keyword evidence="1" id="KW-0732">Signal</keyword>
<dbReference type="PANTHER" id="PTHR43649">
    <property type="entry name" value="ARABINOSE-BINDING PROTEIN-RELATED"/>
    <property type="match status" value="1"/>
</dbReference>
<proteinExistence type="predicted"/>
<dbReference type="RefSeq" id="WP_260978912.1">
    <property type="nucleotide sequence ID" value="NZ_JAODBU010000010.1"/>
</dbReference>
<reference evidence="2" key="1">
    <citation type="submission" date="2022-09" db="EMBL/GenBank/DDBJ databases">
        <title>Eubacterium sp. LFL-14 isolated from human feces.</title>
        <authorList>
            <person name="Liu F."/>
        </authorList>
    </citation>
    <scope>NUCLEOTIDE SEQUENCE</scope>
    <source>
        <strain evidence="2">LFL-14</strain>
    </source>
</reference>
<evidence type="ECO:0000256" key="1">
    <source>
        <dbReference type="SAM" id="SignalP"/>
    </source>
</evidence>
<dbReference type="PROSITE" id="PS51257">
    <property type="entry name" value="PROKAR_LIPOPROTEIN"/>
    <property type="match status" value="1"/>
</dbReference>
<name>A0ABT2M1Z2_9FIRM</name>
<protein>
    <submittedName>
        <fullName evidence="2">Uncharacterized protein</fullName>
    </submittedName>
</protein>
<feature type="signal peptide" evidence="1">
    <location>
        <begin position="1"/>
        <end position="21"/>
    </location>
</feature>
<dbReference type="InterPro" id="IPR050490">
    <property type="entry name" value="Bact_solute-bd_prot1"/>
</dbReference>
<dbReference type="PANTHER" id="PTHR43649:SF12">
    <property type="entry name" value="DIACETYLCHITOBIOSE BINDING PROTEIN DASA"/>
    <property type="match status" value="1"/>
</dbReference>
<keyword evidence="3" id="KW-1185">Reference proteome</keyword>
<dbReference type="EMBL" id="JAODBU010000010">
    <property type="protein sequence ID" value="MCT7399544.1"/>
    <property type="molecule type" value="Genomic_DNA"/>
</dbReference>
<accession>A0ABT2M1Z2</accession>
<evidence type="ECO:0000313" key="3">
    <source>
        <dbReference type="Proteomes" id="UP001431199"/>
    </source>
</evidence>
<dbReference type="SUPFAM" id="SSF53850">
    <property type="entry name" value="Periplasmic binding protein-like II"/>
    <property type="match status" value="1"/>
</dbReference>
<dbReference type="Gene3D" id="3.40.190.10">
    <property type="entry name" value="Periplasmic binding protein-like II"/>
    <property type="match status" value="1"/>
</dbReference>
<organism evidence="2 3">
    <name type="scientific">Eubacterium album</name>
    <dbReference type="NCBI Taxonomy" id="2978477"/>
    <lineage>
        <taxon>Bacteria</taxon>
        <taxon>Bacillati</taxon>
        <taxon>Bacillota</taxon>
        <taxon>Clostridia</taxon>
        <taxon>Eubacteriales</taxon>
        <taxon>Eubacteriaceae</taxon>
        <taxon>Eubacterium</taxon>
    </lineage>
</organism>